<feature type="signal peptide" evidence="1">
    <location>
        <begin position="1"/>
        <end position="28"/>
    </location>
</feature>
<evidence type="ECO:0000259" key="4">
    <source>
        <dbReference type="Pfam" id="PF25117"/>
    </source>
</evidence>
<evidence type="ECO:0000313" key="5">
    <source>
        <dbReference type="EMBL" id="KAF2458194.1"/>
    </source>
</evidence>
<feature type="chain" id="PRO_5025368801" description="Extracellular serine-rich protein" evidence="1">
    <location>
        <begin position="29"/>
        <end position="700"/>
    </location>
</feature>
<evidence type="ECO:0000256" key="1">
    <source>
        <dbReference type="SAM" id="SignalP"/>
    </source>
</evidence>
<evidence type="ECO:0008006" key="7">
    <source>
        <dbReference type="Google" id="ProtNLM"/>
    </source>
</evidence>
<dbReference type="EMBL" id="MU001678">
    <property type="protein sequence ID" value="KAF2458194.1"/>
    <property type="molecule type" value="Genomic_DNA"/>
</dbReference>
<feature type="domain" description="Agd3 C-terminal" evidence="4">
    <location>
        <begin position="629"/>
        <end position="697"/>
    </location>
</feature>
<dbReference type="Pfam" id="PF25117">
    <property type="entry name" value="Agd3_C"/>
    <property type="match status" value="1"/>
</dbReference>
<dbReference type="AlphaFoldDB" id="A0A6A6P2Z5"/>
<organism evidence="5 6">
    <name type="scientific">Lineolata rhizophorae</name>
    <dbReference type="NCBI Taxonomy" id="578093"/>
    <lineage>
        <taxon>Eukaryota</taxon>
        <taxon>Fungi</taxon>
        <taxon>Dikarya</taxon>
        <taxon>Ascomycota</taxon>
        <taxon>Pezizomycotina</taxon>
        <taxon>Dothideomycetes</taxon>
        <taxon>Dothideomycetes incertae sedis</taxon>
        <taxon>Lineolatales</taxon>
        <taxon>Lineolataceae</taxon>
        <taxon>Lineolata</taxon>
    </lineage>
</organism>
<protein>
    <recommendedName>
        <fullName evidence="7">Extracellular serine-rich protein</fullName>
    </recommendedName>
</protein>
<evidence type="ECO:0000313" key="6">
    <source>
        <dbReference type="Proteomes" id="UP000799766"/>
    </source>
</evidence>
<dbReference type="Pfam" id="PF25116">
    <property type="entry name" value="CBM87_Agd3"/>
    <property type="match status" value="1"/>
</dbReference>
<feature type="domain" description="Agd3 deacetylase" evidence="2">
    <location>
        <begin position="259"/>
        <end position="627"/>
    </location>
</feature>
<dbReference type="Proteomes" id="UP000799766">
    <property type="component" value="Unassembled WGS sequence"/>
</dbReference>
<dbReference type="OrthoDB" id="2113314at2759"/>
<feature type="domain" description="Agd3 CBM87" evidence="3">
    <location>
        <begin position="31"/>
        <end position="245"/>
    </location>
</feature>
<sequence length="700" mass="76562">MPSLASFSRATLAGLFTGLGLLTSLADARSVRSTILVIARDAASAENGYSGLRGYGIPYEVLTVPQGGVTLPTLSDGEDGNYGGIVVISEVSYEYDNGWHSAITTEQWDDIYTYQTDFGVRMVRLDVYPNVEFATETSIPGAGCCDSGVEQLVSISDDSAFSTAGMKTGAGVSTSGLWHYPASITNTTAATEIAKFDPAGDFNSETTAAVINHFDGGREQMVWFMGWATVWSPTSNYLQHSYIHWMTRGLYAGFRRIYFGTQVDDVFLSTEMYRPQGVEFRLRPGDLDAHVIWMADINGRLPAGSDYYMELGHNGNGDIEESVEEDDADGGSQVCQPDEAIEYPEQPDTPLEYQKPLGSGTDVWPATPTEYAWSLSCAEKDELEQWFEDASNKNAFAHVSHTFTHLELNNATYSDAAKEIQFNQAWAAQVGIASANKWSPNGIIPPAITGLHNGDAIRAWMDNGIYHVVGDNTRPPLMNSNNPHWPLISTVADNGYAGLTIVPRWATTIYYNCDLPDCTLQEWIDTSGGSGDYQNLLLDAKNTNTRHLFSLKHDPFMFHQANLRQTDVDEVEVNGEMRKLSMIQTWVEVVLQEMVRLTDWPIVTLKHDDIAAAFINRMGRDQCEPGMTYTLSNDGTSITGVTVTANGNSCDEAIPVTFPGPVTSNNGGTPEQIGNDPLTIWVTLSGSPVSFTLSTPVSLS</sequence>
<dbReference type="PANTHER" id="PTHR31002">
    <property type="entry name" value="SERIPAUPERIN"/>
    <property type="match status" value="1"/>
</dbReference>
<accession>A0A6A6P2Z5</accession>
<evidence type="ECO:0000259" key="2">
    <source>
        <dbReference type="Pfam" id="PF25115"/>
    </source>
</evidence>
<reference evidence="5" key="1">
    <citation type="journal article" date="2020" name="Stud. Mycol.">
        <title>101 Dothideomycetes genomes: a test case for predicting lifestyles and emergence of pathogens.</title>
        <authorList>
            <person name="Haridas S."/>
            <person name="Albert R."/>
            <person name="Binder M."/>
            <person name="Bloem J."/>
            <person name="Labutti K."/>
            <person name="Salamov A."/>
            <person name="Andreopoulos B."/>
            <person name="Baker S."/>
            <person name="Barry K."/>
            <person name="Bills G."/>
            <person name="Bluhm B."/>
            <person name="Cannon C."/>
            <person name="Castanera R."/>
            <person name="Culley D."/>
            <person name="Daum C."/>
            <person name="Ezra D."/>
            <person name="Gonzalez J."/>
            <person name="Henrissat B."/>
            <person name="Kuo A."/>
            <person name="Liang C."/>
            <person name="Lipzen A."/>
            <person name="Lutzoni F."/>
            <person name="Magnuson J."/>
            <person name="Mondo S."/>
            <person name="Nolan M."/>
            <person name="Ohm R."/>
            <person name="Pangilinan J."/>
            <person name="Park H.-J."/>
            <person name="Ramirez L."/>
            <person name="Alfaro M."/>
            <person name="Sun H."/>
            <person name="Tritt A."/>
            <person name="Yoshinaga Y."/>
            <person name="Zwiers L.-H."/>
            <person name="Turgeon B."/>
            <person name="Goodwin S."/>
            <person name="Spatafora J."/>
            <person name="Crous P."/>
            <person name="Grigoriev I."/>
        </authorList>
    </citation>
    <scope>NUCLEOTIDE SEQUENCE</scope>
    <source>
        <strain evidence="5">ATCC 16933</strain>
    </source>
</reference>
<name>A0A6A6P2Z5_9PEZI</name>
<keyword evidence="6" id="KW-1185">Reference proteome</keyword>
<proteinExistence type="predicted"/>
<dbReference type="InterPro" id="IPR056826">
    <property type="entry name" value="Agd3_CE"/>
</dbReference>
<dbReference type="InterPro" id="IPR056827">
    <property type="entry name" value="CBM87_Agd3"/>
</dbReference>
<dbReference type="InterPro" id="IPR050788">
    <property type="entry name" value="Yeast_SRP1/TIP1_CWP"/>
</dbReference>
<dbReference type="Pfam" id="PF25115">
    <property type="entry name" value="Agd3_CE"/>
    <property type="match status" value="1"/>
</dbReference>
<evidence type="ECO:0000259" key="3">
    <source>
        <dbReference type="Pfam" id="PF25116"/>
    </source>
</evidence>
<dbReference type="InterPro" id="IPR056825">
    <property type="entry name" value="Agd3_C"/>
</dbReference>
<keyword evidence="1" id="KW-0732">Signal</keyword>
<gene>
    <name evidence="5" type="ORF">BDY21DRAFT_363118</name>
</gene>
<dbReference type="PANTHER" id="PTHR31002:SF34">
    <property type="entry name" value="CELL WALL PROTEIN CWP1-RELATED"/>
    <property type="match status" value="1"/>
</dbReference>